<evidence type="ECO:0000313" key="5">
    <source>
        <dbReference type="Proteomes" id="UP001370758"/>
    </source>
</evidence>
<dbReference type="SUPFAM" id="SSF53167">
    <property type="entry name" value="Purine and uridine phosphorylases"/>
    <property type="match status" value="1"/>
</dbReference>
<dbReference type="InterPro" id="IPR035994">
    <property type="entry name" value="Nucleoside_phosphorylase_sf"/>
</dbReference>
<dbReference type="GO" id="GO:0009116">
    <property type="term" value="P:nucleoside metabolic process"/>
    <property type="evidence" value="ECO:0007669"/>
    <property type="project" value="InterPro"/>
</dbReference>
<protein>
    <recommendedName>
        <fullName evidence="6">Nucleoside phosphorylase domain-containing protein</fullName>
    </recommendedName>
</protein>
<feature type="compositionally biased region" description="Polar residues" evidence="1">
    <location>
        <begin position="396"/>
        <end position="405"/>
    </location>
</feature>
<dbReference type="InterPro" id="IPR053137">
    <property type="entry name" value="NLR-like"/>
</dbReference>
<feature type="region of interest" description="Disordered" evidence="1">
    <location>
        <begin position="396"/>
        <end position="417"/>
    </location>
</feature>
<sequence>MKLSVDGARQWELLQVVKELFCSCLACYDYPACPKDSLQRSRHQTFFQCDISMILQHIQADSELSSEPFDKCIESLNELLQEFENTIDDGILKGGTDSQEIEACESLEIQYPKLEIIKEKLSETEEHQSAIDYLSPYIHLTGVQDYKVLIGAMKIFNEEMKQVYKFSSSSESEALHTNVNRGLATKPTSQSTQPDSLVEAVHPVRNMIEQLHGSLIRSLGCRSSHNARLHLPAQDGTNSTKCDPGPGLNVDIYFSTCSGKSGWQGAKCTVKSPSNTCDKSCKEVQNLCYTIGRSQKRKRQLKLLSIGENLLHDLPNCRERLETSQSPSKSLRELLDEDHFSRFGRQKVSLKEKRILAVVLAHLMLQLCDGPWIRETWDASNIYFPYNPTTSKANLRQPYADSSLSPKKRTAGSASEGLESNNIDPFHKYPLILDFARLLVEIELGETIQPTKEDGEGPDTVFYMVCRVFDEMAENIHDGYKSAIEACLECDEFLPADTSFDHAEFRDLVYQNIVTPLEQELLTGFRITVPELSSLQYEDGRSSQKSTSSSFGALAGWEQDNSPGTTDSRNDHSQDPNHAPRSASFEVNSSTREYPIVNGRNGISQVRVDTFSSSVSSSVEIYPPESFKIAIVCPTAVELAPIVAMLDTEYKEISFTPQLQRNSYTLGRIGYHNVVVTAMHGIGNNYAAAVVTQLTNDFKSVQFGLLVGMGGGIPNLPQDDIRLGDVVVSKPTKEFGGAVQFDRGKTHPDSRFERTGHLNKPSWFLRSNLEKLIAKHLTQPSRVGEYLAEMTRKRSLMVQKGYVHPGEEYDVLYEHDYRHKPDTNDCKDCDQNKKVERERRTSKDPVVHYGTIGSANTVLKDGDTREKLRKDLGVICVDMETAGIIDDLPCLIIRGISDYADSHKTKKWQPYAAAAAAAFAKEFLSIIPPDFSAAST</sequence>
<feature type="domain" description="DUF7580" evidence="3">
    <location>
        <begin position="203"/>
        <end position="521"/>
    </location>
</feature>
<feature type="domain" description="Nucleoside phosphorylase" evidence="2">
    <location>
        <begin position="628"/>
        <end position="924"/>
    </location>
</feature>
<dbReference type="Pfam" id="PF24476">
    <property type="entry name" value="DUF7580"/>
    <property type="match status" value="1"/>
</dbReference>
<dbReference type="InterPro" id="IPR000845">
    <property type="entry name" value="Nucleoside_phosphorylase_d"/>
</dbReference>
<dbReference type="PANTHER" id="PTHR46082">
    <property type="entry name" value="ATP/GTP-BINDING PROTEIN-RELATED"/>
    <property type="match status" value="1"/>
</dbReference>
<evidence type="ECO:0000259" key="2">
    <source>
        <dbReference type="Pfam" id="PF01048"/>
    </source>
</evidence>
<proteinExistence type="predicted"/>
<dbReference type="Gene3D" id="3.40.50.1580">
    <property type="entry name" value="Nucleoside phosphorylase domain"/>
    <property type="match status" value="1"/>
</dbReference>
<dbReference type="GO" id="GO:0003824">
    <property type="term" value="F:catalytic activity"/>
    <property type="evidence" value="ECO:0007669"/>
    <property type="project" value="InterPro"/>
</dbReference>
<dbReference type="Pfam" id="PF01048">
    <property type="entry name" value="PNP_UDP_1"/>
    <property type="match status" value="1"/>
</dbReference>
<dbReference type="PANTHER" id="PTHR46082:SF11">
    <property type="entry name" value="AAA+ ATPASE DOMAIN-CONTAINING PROTEIN-RELATED"/>
    <property type="match status" value="1"/>
</dbReference>
<evidence type="ECO:0000313" key="4">
    <source>
        <dbReference type="EMBL" id="KAK6497864.1"/>
    </source>
</evidence>
<accession>A0AAV9W2L6</accession>
<reference evidence="4 5" key="1">
    <citation type="submission" date="2023-08" db="EMBL/GenBank/DDBJ databases">
        <authorList>
            <person name="Palmer J.M."/>
        </authorList>
    </citation>
    <scope>NUCLEOTIDE SEQUENCE [LARGE SCALE GENOMIC DNA]</scope>
    <source>
        <strain evidence="4 5">TWF481</strain>
    </source>
</reference>
<dbReference type="Proteomes" id="UP001370758">
    <property type="component" value="Unassembled WGS sequence"/>
</dbReference>
<dbReference type="InterPro" id="IPR056002">
    <property type="entry name" value="DUF7580"/>
</dbReference>
<evidence type="ECO:0008006" key="6">
    <source>
        <dbReference type="Google" id="ProtNLM"/>
    </source>
</evidence>
<comment type="caution">
    <text evidence="4">The sequence shown here is derived from an EMBL/GenBank/DDBJ whole genome shotgun (WGS) entry which is preliminary data.</text>
</comment>
<gene>
    <name evidence="4" type="ORF">TWF481_012263</name>
</gene>
<organism evidence="4 5">
    <name type="scientific">Arthrobotrys musiformis</name>
    <dbReference type="NCBI Taxonomy" id="47236"/>
    <lineage>
        <taxon>Eukaryota</taxon>
        <taxon>Fungi</taxon>
        <taxon>Dikarya</taxon>
        <taxon>Ascomycota</taxon>
        <taxon>Pezizomycotina</taxon>
        <taxon>Orbiliomycetes</taxon>
        <taxon>Orbiliales</taxon>
        <taxon>Orbiliaceae</taxon>
        <taxon>Arthrobotrys</taxon>
    </lineage>
</organism>
<dbReference type="EMBL" id="JAVHJL010000009">
    <property type="protein sequence ID" value="KAK6497864.1"/>
    <property type="molecule type" value="Genomic_DNA"/>
</dbReference>
<feature type="region of interest" description="Disordered" evidence="1">
    <location>
        <begin position="536"/>
        <end position="591"/>
    </location>
</feature>
<evidence type="ECO:0000256" key="1">
    <source>
        <dbReference type="SAM" id="MobiDB-lite"/>
    </source>
</evidence>
<dbReference type="AlphaFoldDB" id="A0AAV9W2L6"/>
<name>A0AAV9W2L6_9PEZI</name>
<keyword evidence="5" id="KW-1185">Reference proteome</keyword>
<evidence type="ECO:0000259" key="3">
    <source>
        <dbReference type="Pfam" id="PF24476"/>
    </source>
</evidence>